<evidence type="ECO:0000313" key="1">
    <source>
        <dbReference type="EMBL" id="RNB75721.1"/>
    </source>
</evidence>
<dbReference type="OrthoDB" id="9830911at2"/>
<dbReference type="AlphaFoldDB" id="A0A3M8CJG6"/>
<dbReference type="RefSeq" id="WP_023555275.1">
    <property type="nucleotide sequence ID" value="NZ_CBCSBE010000044.1"/>
</dbReference>
<proteinExistence type="predicted"/>
<sequence>MVHNKVILTVSDIELIHEMCNGKIPLYQIAANFQTYNGTLLTDFAKEEIKEVYQAFINRLSALELPPNEAFISDDGITAHWYPPFPFFFENPIDFYNLLENFQSYLNTFGFTKGTIMDLTWDDQANKLTNEEALYQRLFGVSIQAEKLEYSHITDQLSNHRSKLWRSILVYDFRSDKGITGDPFPKGFY</sequence>
<comment type="caution">
    <text evidence="1">The sequence shown here is derived from an EMBL/GenBank/DDBJ whole genome shotgun (WGS) entry which is preliminary data.</text>
</comment>
<dbReference type="Proteomes" id="UP000282028">
    <property type="component" value="Unassembled WGS sequence"/>
</dbReference>
<organism evidence="1 2">
    <name type="scientific">Brevibacillus invocatus</name>
    <dbReference type="NCBI Taxonomy" id="173959"/>
    <lineage>
        <taxon>Bacteria</taxon>
        <taxon>Bacillati</taxon>
        <taxon>Bacillota</taxon>
        <taxon>Bacilli</taxon>
        <taxon>Bacillales</taxon>
        <taxon>Paenibacillaceae</taxon>
        <taxon>Brevibacillus</taxon>
    </lineage>
</organism>
<keyword evidence="2" id="KW-1185">Reference proteome</keyword>
<reference evidence="1 2" key="1">
    <citation type="submission" date="2018-10" db="EMBL/GenBank/DDBJ databases">
        <title>Phylogenomics of Brevibacillus.</title>
        <authorList>
            <person name="Dunlap C."/>
        </authorList>
    </citation>
    <scope>NUCLEOTIDE SEQUENCE [LARGE SCALE GENOMIC DNA]</scope>
    <source>
        <strain evidence="1 2">JCM 12215</strain>
    </source>
</reference>
<accession>A0A3M8CJG6</accession>
<evidence type="ECO:0000313" key="2">
    <source>
        <dbReference type="Proteomes" id="UP000282028"/>
    </source>
</evidence>
<gene>
    <name evidence="1" type="ORF">EDM52_04680</name>
</gene>
<name>A0A3M8CJG6_9BACL</name>
<dbReference type="EMBL" id="RHHR01000009">
    <property type="protein sequence ID" value="RNB75721.1"/>
    <property type="molecule type" value="Genomic_DNA"/>
</dbReference>
<protein>
    <submittedName>
        <fullName evidence="1">Uncharacterized protein</fullName>
    </submittedName>
</protein>